<proteinExistence type="predicted"/>
<protein>
    <submittedName>
        <fullName evidence="2">Uncharacterized protein</fullName>
    </submittedName>
</protein>
<reference evidence="2" key="2">
    <citation type="submission" date="2011-01" db="EMBL/GenBank/DDBJ databases">
        <title>The Non-contiguous Finished genome of Clostridium papyrosolvens.</title>
        <authorList>
            <person name="Lucas S."/>
            <person name="Copeland A."/>
            <person name="Lapidus A."/>
            <person name="Cheng J.-F."/>
            <person name="Goodwin L."/>
            <person name="Pitluck S."/>
            <person name="Misra M."/>
            <person name="Chertkov O."/>
            <person name="Detter J.C."/>
            <person name="Han C."/>
            <person name="Tapia R."/>
            <person name="Land M."/>
            <person name="Hauser L."/>
            <person name="Kyrpides N."/>
            <person name="Ivanova N."/>
            <person name="Pagani I."/>
            <person name="Mouttaki H."/>
            <person name="He Z."/>
            <person name="Zhou J."/>
            <person name="Hemme C.L."/>
            <person name="Woyke T."/>
        </authorList>
    </citation>
    <scope>NUCLEOTIDE SEQUENCE [LARGE SCALE GENOMIC DNA]</scope>
    <source>
        <strain evidence="2">DSM 2782</strain>
    </source>
</reference>
<dbReference type="EMBL" id="ACXX02000001">
    <property type="protein sequence ID" value="EGD49440.1"/>
    <property type="molecule type" value="Genomic_DNA"/>
</dbReference>
<name>F1T7J2_9FIRM</name>
<reference evidence="2" key="1">
    <citation type="submission" date="2009-07" db="EMBL/GenBank/DDBJ databases">
        <authorList>
            <consortium name="US DOE Joint Genome Institute (JGI-PGF)"/>
            <person name="Lucas S."/>
            <person name="Copeland A."/>
            <person name="Lapidus A."/>
            <person name="Glavina del Rio T."/>
            <person name="Tice H."/>
            <person name="Bruce D."/>
            <person name="Goodwin L."/>
            <person name="Pitluck S."/>
            <person name="Larimer F."/>
            <person name="Land M.L."/>
            <person name="Mouttaki H."/>
            <person name="He Z."/>
            <person name="Zhou J."/>
            <person name="Hemme C.L."/>
        </authorList>
    </citation>
    <scope>NUCLEOTIDE SEQUENCE [LARGE SCALE GENOMIC DNA]</scope>
    <source>
        <strain evidence="2">DSM 2782</strain>
    </source>
</reference>
<dbReference type="STRING" id="588581.Cpap_3874"/>
<feature type="transmembrane region" description="Helical" evidence="1">
    <location>
        <begin position="7"/>
        <end position="27"/>
    </location>
</feature>
<evidence type="ECO:0000256" key="1">
    <source>
        <dbReference type="SAM" id="Phobius"/>
    </source>
</evidence>
<dbReference type="AlphaFoldDB" id="F1T7J2"/>
<comment type="caution">
    <text evidence="2">The sequence shown here is derived from an EMBL/GenBank/DDBJ whole genome shotgun (WGS) entry which is preliminary data.</text>
</comment>
<keyword evidence="1" id="KW-0472">Membrane</keyword>
<gene>
    <name evidence="2" type="ORF">Cpap_3874</name>
</gene>
<keyword evidence="1" id="KW-1133">Transmembrane helix</keyword>
<accession>F1T7J2</accession>
<feature type="transmembrane region" description="Helical" evidence="1">
    <location>
        <begin position="33"/>
        <end position="54"/>
    </location>
</feature>
<evidence type="ECO:0000313" key="2">
    <source>
        <dbReference type="EMBL" id="EGD49440.1"/>
    </source>
</evidence>
<dbReference type="Proteomes" id="UP000003860">
    <property type="component" value="Unassembled WGS sequence"/>
</dbReference>
<sequence length="55" mass="6337">MENKKKLLIIRIILSVLLIMTLILRQVHFIPDSVYPIIISLIAVVIIIGPNRLFK</sequence>
<organism evidence="2 3">
    <name type="scientific">Ruminiclostridium papyrosolvens DSM 2782</name>
    <dbReference type="NCBI Taxonomy" id="588581"/>
    <lineage>
        <taxon>Bacteria</taxon>
        <taxon>Bacillati</taxon>
        <taxon>Bacillota</taxon>
        <taxon>Clostridia</taxon>
        <taxon>Eubacteriales</taxon>
        <taxon>Oscillospiraceae</taxon>
        <taxon>Ruminiclostridium</taxon>
    </lineage>
</organism>
<keyword evidence="3" id="KW-1185">Reference proteome</keyword>
<keyword evidence="1" id="KW-0812">Transmembrane</keyword>
<evidence type="ECO:0000313" key="3">
    <source>
        <dbReference type="Proteomes" id="UP000003860"/>
    </source>
</evidence>